<evidence type="ECO:0008006" key="4">
    <source>
        <dbReference type="Google" id="ProtNLM"/>
    </source>
</evidence>
<proteinExistence type="predicted"/>
<keyword evidence="1" id="KW-0732">Signal</keyword>
<dbReference type="RefSeq" id="WP_183404572.1">
    <property type="nucleotide sequence ID" value="NZ_JACHGG010000005.1"/>
</dbReference>
<protein>
    <recommendedName>
        <fullName evidence="4">Lipoprotein</fullName>
    </recommendedName>
</protein>
<reference evidence="2 3" key="1">
    <citation type="submission" date="2020-08" db="EMBL/GenBank/DDBJ databases">
        <title>Genomic Encyclopedia of Type Strains, Phase IV (KMG-IV): sequencing the most valuable type-strain genomes for metagenomic binning, comparative biology and taxonomic classification.</title>
        <authorList>
            <person name="Goeker M."/>
        </authorList>
    </citation>
    <scope>NUCLEOTIDE SEQUENCE [LARGE SCALE GENOMIC DNA]</scope>
    <source>
        <strain evidence="2 3">DSM 26718</strain>
    </source>
</reference>
<gene>
    <name evidence="2" type="ORF">HNQ93_003364</name>
</gene>
<dbReference type="EMBL" id="JACHGG010000005">
    <property type="protein sequence ID" value="MBB6060490.1"/>
    <property type="molecule type" value="Genomic_DNA"/>
</dbReference>
<comment type="caution">
    <text evidence="2">The sequence shown here is derived from an EMBL/GenBank/DDBJ whole genome shotgun (WGS) entry which is preliminary data.</text>
</comment>
<dbReference type="Proteomes" id="UP000532746">
    <property type="component" value="Unassembled WGS sequence"/>
</dbReference>
<feature type="signal peptide" evidence="1">
    <location>
        <begin position="1"/>
        <end position="28"/>
    </location>
</feature>
<evidence type="ECO:0000313" key="3">
    <source>
        <dbReference type="Proteomes" id="UP000532746"/>
    </source>
</evidence>
<sequence length="92" mass="10537">MKSFLKFPALFFALLLAAASLTGCVATAQPGVVVAPAPVPYYRYPARPVYHRPYRPYYRPRPARVVVVEPRRRVVVPAPRPHYQARPYGRMR</sequence>
<dbReference type="PROSITE" id="PS51257">
    <property type="entry name" value="PROKAR_LIPOPROTEIN"/>
    <property type="match status" value="1"/>
</dbReference>
<accession>A0A7W9T2V9</accession>
<keyword evidence="3" id="KW-1185">Reference proteome</keyword>
<evidence type="ECO:0000256" key="1">
    <source>
        <dbReference type="SAM" id="SignalP"/>
    </source>
</evidence>
<feature type="chain" id="PRO_5031363340" description="Lipoprotein" evidence="1">
    <location>
        <begin position="29"/>
        <end position="92"/>
    </location>
</feature>
<dbReference type="AlphaFoldDB" id="A0A7W9T2V9"/>
<organism evidence="2 3">
    <name type="scientific">Hymenobacter luteus</name>
    <dbReference type="NCBI Taxonomy" id="1411122"/>
    <lineage>
        <taxon>Bacteria</taxon>
        <taxon>Pseudomonadati</taxon>
        <taxon>Bacteroidota</taxon>
        <taxon>Cytophagia</taxon>
        <taxon>Cytophagales</taxon>
        <taxon>Hymenobacteraceae</taxon>
        <taxon>Hymenobacter</taxon>
    </lineage>
</organism>
<name>A0A7W9T2V9_9BACT</name>
<evidence type="ECO:0000313" key="2">
    <source>
        <dbReference type="EMBL" id="MBB6060490.1"/>
    </source>
</evidence>